<name>A0ABY3ZE08_STRRM</name>
<dbReference type="RefSeq" id="WP_003981413.1">
    <property type="nucleotide sequence ID" value="NZ_CP094298.1"/>
</dbReference>
<evidence type="ECO:0000259" key="5">
    <source>
        <dbReference type="PROSITE" id="PS50931"/>
    </source>
</evidence>
<dbReference type="PROSITE" id="PS50931">
    <property type="entry name" value="HTH_LYSR"/>
    <property type="match status" value="1"/>
</dbReference>
<dbReference type="Pfam" id="PF03466">
    <property type="entry name" value="LysR_substrate"/>
    <property type="match status" value="1"/>
</dbReference>
<dbReference type="InterPro" id="IPR005119">
    <property type="entry name" value="LysR_subst-bd"/>
</dbReference>
<gene>
    <name evidence="6" type="primary">gltR</name>
    <name evidence="6" type="ORF">SRIMR7_40295</name>
</gene>
<keyword evidence="7" id="KW-1185">Reference proteome</keyword>
<feature type="domain" description="HTH lysR-type" evidence="5">
    <location>
        <begin position="1"/>
        <end position="58"/>
    </location>
</feature>
<dbReference type="InterPro" id="IPR036388">
    <property type="entry name" value="WH-like_DNA-bd_sf"/>
</dbReference>
<dbReference type="PANTHER" id="PTHR30126">
    <property type="entry name" value="HTH-TYPE TRANSCRIPTIONAL REGULATOR"/>
    <property type="match status" value="1"/>
</dbReference>
<keyword evidence="3" id="KW-0238">DNA-binding</keyword>
<evidence type="ECO:0000313" key="7">
    <source>
        <dbReference type="Proteomes" id="UP000829494"/>
    </source>
</evidence>
<dbReference type="PRINTS" id="PR00039">
    <property type="entry name" value="HTHLYSR"/>
</dbReference>
<evidence type="ECO:0000256" key="4">
    <source>
        <dbReference type="ARBA" id="ARBA00023163"/>
    </source>
</evidence>
<evidence type="ECO:0000313" key="6">
    <source>
        <dbReference type="EMBL" id="UNZ08414.1"/>
    </source>
</evidence>
<dbReference type="Gene3D" id="1.10.10.10">
    <property type="entry name" value="Winged helix-like DNA-binding domain superfamily/Winged helix DNA-binding domain"/>
    <property type="match status" value="1"/>
</dbReference>
<reference evidence="6 7" key="1">
    <citation type="submission" date="2022-03" db="EMBL/GenBank/DDBJ databases">
        <title>Complete genome of Streptomyces rimosus ssp. rimosus R7 (=ATCC 10970).</title>
        <authorList>
            <person name="Beganovic S."/>
            <person name="Ruckert C."/>
            <person name="Busche T."/>
            <person name="Kalinowski J."/>
            <person name="Wittmann C."/>
        </authorList>
    </citation>
    <scope>NUCLEOTIDE SEQUENCE [LARGE SCALE GENOMIC DNA]</scope>
    <source>
        <strain evidence="6 7">R7</strain>
    </source>
</reference>
<dbReference type="PANTHER" id="PTHR30126:SF39">
    <property type="entry name" value="HTH-TYPE TRANSCRIPTIONAL REGULATOR CYSL"/>
    <property type="match status" value="1"/>
</dbReference>
<dbReference type="SUPFAM" id="SSF53850">
    <property type="entry name" value="Periplasmic binding protein-like II"/>
    <property type="match status" value="1"/>
</dbReference>
<dbReference type="SUPFAM" id="SSF46785">
    <property type="entry name" value="Winged helix' DNA-binding domain"/>
    <property type="match status" value="1"/>
</dbReference>
<accession>A0ABY3ZE08</accession>
<comment type="similarity">
    <text evidence="1">Belongs to the LysR transcriptional regulatory family.</text>
</comment>
<dbReference type="GeneID" id="66852435"/>
<keyword evidence="4" id="KW-0804">Transcription</keyword>
<dbReference type="EMBL" id="CP094298">
    <property type="protein sequence ID" value="UNZ08414.1"/>
    <property type="molecule type" value="Genomic_DNA"/>
</dbReference>
<keyword evidence="2" id="KW-0805">Transcription regulation</keyword>
<proteinExistence type="inferred from homology"/>
<evidence type="ECO:0000256" key="1">
    <source>
        <dbReference type="ARBA" id="ARBA00009437"/>
    </source>
</evidence>
<organism evidence="6 7">
    <name type="scientific">Streptomyces rimosus subsp. rimosus</name>
    <dbReference type="NCBI Taxonomy" id="132474"/>
    <lineage>
        <taxon>Bacteria</taxon>
        <taxon>Bacillati</taxon>
        <taxon>Actinomycetota</taxon>
        <taxon>Actinomycetes</taxon>
        <taxon>Kitasatosporales</taxon>
        <taxon>Streptomycetaceae</taxon>
        <taxon>Streptomyces</taxon>
    </lineage>
</organism>
<evidence type="ECO:0000256" key="3">
    <source>
        <dbReference type="ARBA" id="ARBA00023125"/>
    </source>
</evidence>
<sequence length="309" mass="33472">MDTRLLRTFTTLARTGSFTAAAAELHLAQSTVTVQIRALEKDLRVRLFDRLPSGAVLTDTGARLLERAQHVLDAEDRLHHEAHTAAPIEGSVTLGASESLCAYRLPLAVAALSRDLPTVEIHMRAVGSPSEASEQLSSGRVDVSLLLESRVDIPHLETEVIGHEPLALVAAPGHSWVEAETSPRHPGEQVDLGELAELSEQTFFLLEEGCCYSDDFARQLLATPGEPPRITRFGSIEAVRACVEAGLGLALLPVVSVAADLASGRLHTLRNFPEFPILMLRHRSRWTSPAAQTVMARLRRLAAEGWVGG</sequence>
<protein>
    <submittedName>
        <fullName evidence="6">HTH-type transcriptional regulator GltR</fullName>
    </submittedName>
</protein>
<dbReference type="Proteomes" id="UP000829494">
    <property type="component" value="Chromosome"/>
</dbReference>
<dbReference type="Pfam" id="PF00126">
    <property type="entry name" value="HTH_1"/>
    <property type="match status" value="1"/>
</dbReference>
<evidence type="ECO:0000256" key="2">
    <source>
        <dbReference type="ARBA" id="ARBA00023015"/>
    </source>
</evidence>
<dbReference type="InterPro" id="IPR000847">
    <property type="entry name" value="LysR_HTH_N"/>
</dbReference>
<dbReference type="Gene3D" id="3.40.190.10">
    <property type="entry name" value="Periplasmic binding protein-like II"/>
    <property type="match status" value="2"/>
</dbReference>
<dbReference type="InterPro" id="IPR036390">
    <property type="entry name" value="WH_DNA-bd_sf"/>
</dbReference>
<dbReference type="CDD" id="cd05466">
    <property type="entry name" value="PBP2_LTTR_substrate"/>
    <property type="match status" value="1"/>
</dbReference>